<protein>
    <recommendedName>
        <fullName evidence="1">GST N-terminal domain-containing protein</fullName>
    </recommendedName>
</protein>
<reference evidence="2 3" key="1">
    <citation type="submission" date="2015-09" db="EMBL/GenBank/DDBJ databases">
        <title>Host preference determinants of Valsa canker pathogens revealed by comparative genomics.</title>
        <authorList>
            <person name="Yin Z."/>
            <person name="Huang L."/>
        </authorList>
    </citation>
    <scope>NUCLEOTIDE SEQUENCE [LARGE SCALE GENOMIC DNA]</scope>
    <source>
        <strain evidence="2 3">SXYLt</strain>
    </source>
</reference>
<dbReference type="InterPro" id="IPR004045">
    <property type="entry name" value="Glutathione_S-Trfase_N"/>
</dbReference>
<evidence type="ECO:0000313" key="3">
    <source>
        <dbReference type="Proteomes" id="UP000285146"/>
    </source>
</evidence>
<keyword evidence="3" id="KW-1185">Reference proteome</keyword>
<dbReference type="InterPro" id="IPR054416">
    <property type="entry name" value="GST_UstS-like_C"/>
</dbReference>
<dbReference type="SUPFAM" id="SSF52833">
    <property type="entry name" value="Thioredoxin-like"/>
    <property type="match status" value="1"/>
</dbReference>
<feature type="domain" description="GST N-terminal" evidence="1">
    <location>
        <begin position="14"/>
        <end position="96"/>
    </location>
</feature>
<sequence>MSSDSSQKIILLDLAYKDGKGTWSLNPWKTRFVLNFKGLDYETEFLEYPQLKTRIEPHVPDAPAYTSPTIRYTDGTYIIDSKAIAQAIEKDHPEPSLHLDSPILPKVEELLGKAGSALRPEYIPAIPKRLLNQASVPYWYETREAAFGMPLDEFAKTKGGDRAWSEAEPHLKQVTELLKENPEGPYFAGKTVTYTDFVWAGFLIFWRRIGDDKFYELLRRTGDGKVHEDLLKALEPWSKRATY</sequence>
<dbReference type="Gene3D" id="1.20.1050.10">
    <property type="match status" value="1"/>
</dbReference>
<dbReference type="Gene3D" id="3.40.30.10">
    <property type="entry name" value="Glutaredoxin"/>
    <property type="match status" value="1"/>
</dbReference>
<evidence type="ECO:0000259" key="1">
    <source>
        <dbReference type="PROSITE" id="PS50404"/>
    </source>
</evidence>
<dbReference type="Proteomes" id="UP000285146">
    <property type="component" value="Unassembled WGS sequence"/>
</dbReference>
<dbReference type="InterPro" id="IPR036282">
    <property type="entry name" value="Glutathione-S-Trfase_C_sf"/>
</dbReference>
<proteinExistence type="predicted"/>
<comment type="caution">
    <text evidence="2">The sequence shown here is derived from an EMBL/GenBank/DDBJ whole genome shotgun (WGS) entry which is preliminary data.</text>
</comment>
<evidence type="ECO:0000313" key="2">
    <source>
        <dbReference type="EMBL" id="ROW04941.1"/>
    </source>
</evidence>
<name>A0A423WN67_9PEZI</name>
<dbReference type="AlphaFoldDB" id="A0A423WN67"/>
<dbReference type="InParanoid" id="A0A423WN67"/>
<gene>
    <name evidence="2" type="ORF">VPNG_06997</name>
</gene>
<dbReference type="PROSITE" id="PS50404">
    <property type="entry name" value="GST_NTER"/>
    <property type="match status" value="1"/>
</dbReference>
<dbReference type="EMBL" id="LKEB01000046">
    <property type="protein sequence ID" value="ROW04941.1"/>
    <property type="molecule type" value="Genomic_DNA"/>
</dbReference>
<dbReference type="Pfam" id="PF22041">
    <property type="entry name" value="GST_C_7"/>
    <property type="match status" value="1"/>
</dbReference>
<accession>A0A423WN67</accession>
<dbReference type="SUPFAM" id="SSF47616">
    <property type="entry name" value="GST C-terminal domain-like"/>
    <property type="match status" value="1"/>
</dbReference>
<organism evidence="2 3">
    <name type="scientific">Cytospora leucostoma</name>
    <dbReference type="NCBI Taxonomy" id="1230097"/>
    <lineage>
        <taxon>Eukaryota</taxon>
        <taxon>Fungi</taxon>
        <taxon>Dikarya</taxon>
        <taxon>Ascomycota</taxon>
        <taxon>Pezizomycotina</taxon>
        <taxon>Sordariomycetes</taxon>
        <taxon>Sordariomycetidae</taxon>
        <taxon>Diaporthales</taxon>
        <taxon>Cytosporaceae</taxon>
        <taxon>Cytospora</taxon>
    </lineage>
</organism>
<dbReference type="Pfam" id="PF13409">
    <property type="entry name" value="GST_N_2"/>
    <property type="match status" value="1"/>
</dbReference>
<dbReference type="OrthoDB" id="4951845at2759"/>
<dbReference type="InterPro" id="IPR036249">
    <property type="entry name" value="Thioredoxin-like_sf"/>
</dbReference>